<accession>A0ABD1XZE4</accession>
<proteinExistence type="predicted"/>
<evidence type="ECO:0000256" key="1">
    <source>
        <dbReference type="SAM" id="MobiDB-lite"/>
    </source>
</evidence>
<gene>
    <name evidence="2" type="ORF">R1flu_024968</name>
</gene>
<feature type="region of interest" description="Disordered" evidence="1">
    <location>
        <begin position="1"/>
        <end position="63"/>
    </location>
</feature>
<sequence>MGFFGFGRGKKKNEEEEQQVKPIEKKENVADKYADEQVMVEETKGSSSKEVTRLPELPSGPTATDVSVFEFGTAVDNDDKVTLAGYCPVSDEMEPCRWEILPQSQTDAPGFRIVF</sequence>
<dbReference type="EMBL" id="JBHFFA010000007">
    <property type="protein sequence ID" value="KAL2613276.1"/>
    <property type="molecule type" value="Genomic_DNA"/>
</dbReference>
<evidence type="ECO:0008006" key="4">
    <source>
        <dbReference type="Google" id="ProtNLM"/>
    </source>
</evidence>
<dbReference type="Proteomes" id="UP001605036">
    <property type="component" value="Unassembled WGS sequence"/>
</dbReference>
<dbReference type="AlphaFoldDB" id="A0ABD1XZE4"/>
<evidence type="ECO:0000313" key="2">
    <source>
        <dbReference type="EMBL" id="KAL2613276.1"/>
    </source>
</evidence>
<evidence type="ECO:0000313" key="3">
    <source>
        <dbReference type="Proteomes" id="UP001605036"/>
    </source>
</evidence>
<comment type="caution">
    <text evidence="2">The sequence shown here is derived from an EMBL/GenBank/DDBJ whole genome shotgun (WGS) entry which is preliminary data.</text>
</comment>
<keyword evidence="3" id="KW-1185">Reference proteome</keyword>
<feature type="compositionally biased region" description="Basic and acidic residues" evidence="1">
    <location>
        <begin position="12"/>
        <end position="35"/>
    </location>
</feature>
<organism evidence="2 3">
    <name type="scientific">Riccia fluitans</name>
    <dbReference type="NCBI Taxonomy" id="41844"/>
    <lineage>
        <taxon>Eukaryota</taxon>
        <taxon>Viridiplantae</taxon>
        <taxon>Streptophyta</taxon>
        <taxon>Embryophyta</taxon>
        <taxon>Marchantiophyta</taxon>
        <taxon>Marchantiopsida</taxon>
        <taxon>Marchantiidae</taxon>
        <taxon>Marchantiales</taxon>
        <taxon>Ricciaceae</taxon>
        <taxon>Riccia</taxon>
    </lineage>
</organism>
<name>A0ABD1XZE4_9MARC</name>
<protein>
    <recommendedName>
        <fullName evidence="4">Allyl alcohol dehydrogenase</fullName>
    </recommendedName>
</protein>
<reference evidence="2 3" key="1">
    <citation type="submission" date="2024-09" db="EMBL/GenBank/DDBJ databases">
        <title>Chromosome-scale assembly of Riccia fluitans.</title>
        <authorList>
            <person name="Paukszto L."/>
            <person name="Sawicki J."/>
            <person name="Karawczyk K."/>
            <person name="Piernik-Szablinska J."/>
            <person name="Szczecinska M."/>
            <person name="Mazdziarz M."/>
        </authorList>
    </citation>
    <scope>NUCLEOTIDE SEQUENCE [LARGE SCALE GENOMIC DNA]</scope>
    <source>
        <strain evidence="2">Rf_01</strain>
        <tissue evidence="2">Aerial parts of the thallus</tissue>
    </source>
</reference>